<keyword evidence="5" id="KW-0560">Oxidoreductase</keyword>
<evidence type="ECO:0000313" key="11">
    <source>
        <dbReference type="Proteomes" id="UP001140453"/>
    </source>
</evidence>
<keyword evidence="2" id="KW-0575">Peroxidase</keyword>
<evidence type="ECO:0000259" key="9">
    <source>
        <dbReference type="PROSITE" id="PS51405"/>
    </source>
</evidence>
<comment type="caution">
    <text evidence="10">The sequence shown here is derived from an EMBL/GenBank/DDBJ whole genome shotgun (WGS) entry which is preliminary data.</text>
</comment>
<dbReference type="InterPro" id="IPR000028">
    <property type="entry name" value="Chloroperoxidase"/>
</dbReference>
<sequence>MARKFVLAAALIASASCLPGDPPGNEFMPPGATDQRSACPYLNTLANHGFVKRSGVAVGRDEVNNAFDVVFNVDPTITNMIFTAALAGTTSSIPDTINYVDLNQHGLIEHDGSLSRNDAAIGNNFAFNQTIWNQMTMFFTTPLITIEQMATARVGRINRQRAANPIFLFDEKAGMTSLGETSLVLMTFSNGSIDGGANRQQVDTFFTQERLPFDQGFVVPTQRITADRVQMVGQKITNATGAGSSIDGAGSATVASSGSHMGFNLATCIVTLASFAWALL</sequence>
<evidence type="ECO:0000256" key="7">
    <source>
        <dbReference type="ARBA" id="ARBA00025795"/>
    </source>
</evidence>
<keyword evidence="11" id="KW-1185">Reference proteome</keyword>
<dbReference type="GO" id="GO:0004601">
    <property type="term" value="F:peroxidase activity"/>
    <property type="evidence" value="ECO:0007669"/>
    <property type="project" value="UniProtKB-KW"/>
</dbReference>
<dbReference type="InterPro" id="IPR036851">
    <property type="entry name" value="Chloroperoxidase-like_sf"/>
</dbReference>
<dbReference type="PROSITE" id="PS51257">
    <property type="entry name" value="PROKAR_LIPOPROTEIN"/>
    <property type="match status" value="1"/>
</dbReference>
<evidence type="ECO:0000256" key="6">
    <source>
        <dbReference type="ARBA" id="ARBA00023004"/>
    </source>
</evidence>
<dbReference type="Proteomes" id="UP001140453">
    <property type="component" value="Unassembled WGS sequence"/>
</dbReference>
<evidence type="ECO:0000256" key="4">
    <source>
        <dbReference type="ARBA" id="ARBA00022723"/>
    </source>
</evidence>
<dbReference type="EMBL" id="JAPEVB010000001">
    <property type="protein sequence ID" value="KAJ4396655.1"/>
    <property type="molecule type" value="Genomic_DNA"/>
</dbReference>
<dbReference type="Pfam" id="PF01328">
    <property type="entry name" value="Peroxidase_2"/>
    <property type="match status" value="1"/>
</dbReference>
<dbReference type="Gene3D" id="1.10.489.10">
    <property type="entry name" value="Chloroperoxidase-like"/>
    <property type="match status" value="1"/>
</dbReference>
<reference evidence="10" key="1">
    <citation type="submission" date="2022-10" db="EMBL/GenBank/DDBJ databases">
        <title>Tapping the CABI collections for fungal endophytes: first genome assemblies for Collariella, Neodidymelliopsis, Ascochyta clinopodiicola, Didymella pomorum, Didymosphaeria variabile, Neocosmospora piperis and Neocucurbitaria cava.</title>
        <authorList>
            <person name="Hill R."/>
        </authorList>
    </citation>
    <scope>NUCLEOTIDE SEQUENCE</scope>
    <source>
        <strain evidence="10">IMI 355082</strain>
    </source>
</reference>
<evidence type="ECO:0000256" key="1">
    <source>
        <dbReference type="ARBA" id="ARBA00001970"/>
    </source>
</evidence>
<feature type="signal peptide" evidence="8">
    <location>
        <begin position="1"/>
        <end position="17"/>
    </location>
</feature>
<dbReference type="PANTHER" id="PTHR33577:SF9">
    <property type="entry name" value="PEROXIDASE STCC"/>
    <property type="match status" value="1"/>
</dbReference>
<dbReference type="GO" id="GO:0046872">
    <property type="term" value="F:metal ion binding"/>
    <property type="evidence" value="ECO:0007669"/>
    <property type="project" value="UniProtKB-KW"/>
</dbReference>
<comment type="cofactor">
    <cofactor evidence="1">
        <name>heme b</name>
        <dbReference type="ChEBI" id="CHEBI:60344"/>
    </cofactor>
</comment>
<dbReference type="PROSITE" id="PS51405">
    <property type="entry name" value="HEME_HALOPEROXIDASE"/>
    <property type="match status" value="1"/>
</dbReference>
<keyword evidence="6" id="KW-0408">Iron</keyword>
<comment type="similarity">
    <text evidence="7">Belongs to the chloroperoxidase family.</text>
</comment>
<name>A0A9W8Z307_9PEZI</name>
<evidence type="ECO:0000256" key="2">
    <source>
        <dbReference type="ARBA" id="ARBA00022559"/>
    </source>
</evidence>
<evidence type="ECO:0000313" key="10">
    <source>
        <dbReference type="EMBL" id="KAJ4396655.1"/>
    </source>
</evidence>
<feature type="chain" id="PRO_5040896143" description="Heme haloperoxidase family profile domain-containing protein" evidence="8">
    <location>
        <begin position="18"/>
        <end position="280"/>
    </location>
</feature>
<gene>
    <name evidence="10" type="ORF">N0V93_000876</name>
</gene>
<organism evidence="10 11">
    <name type="scientific">Gnomoniopsis smithogilvyi</name>
    <dbReference type="NCBI Taxonomy" id="1191159"/>
    <lineage>
        <taxon>Eukaryota</taxon>
        <taxon>Fungi</taxon>
        <taxon>Dikarya</taxon>
        <taxon>Ascomycota</taxon>
        <taxon>Pezizomycotina</taxon>
        <taxon>Sordariomycetes</taxon>
        <taxon>Sordariomycetidae</taxon>
        <taxon>Diaporthales</taxon>
        <taxon>Gnomoniaceae</taxon>
        <taxon>Gnomoniopsis</taxon>
    </lineage>
</organism>
<dbReference type="SUPFAM" id="SSF47571">
    <property type="entry name" value="Cloroperoxidase"/>
    <property type="match status" value="1"/>
</dbReference>
<dbReference type="PANTHER" id="PTHR33577">
    <property type="entry name" value="STERIGMATOCYSTIN BIOSYNTHESIS PEROXIDASE STCC-RELATED"/>
    <property type="match status" value="1"/>
</dbReference>
<evidence type="ECO:0000256" key="3">
    <source>
        <dbReference type="ARBA" id="ARBA00022617"/>
    </source>
</evidence>
<evidence type="ECO:0000256" key="8">
    <source>
        <dbReference type="SAM" id="SignalP"/>
    </source>
</evidence>
<proteinExistence type="inferred from homology"/>
<accession>A0A9W8Z307</accession>
<feature type="domain" description="Heme haloperoxidase family profile" evidence="9">
    <location>
        <begin position="23"/>
        <end position="233"/>
    </location>
</feature>
<keyword evidence="3" id="KW-0349">Heme</keyword>
<evidence type="ECO:0000256" key="5">
    <source>
        <dbReference type="ARBA" id="ARBA00023002"/>
    </source>
</evidence>
<dbReference type="AlphaFoldDB" id="A0A9W8Z307"/>
<dbReference type="OrthoDB" id="407298at2759"/>
<keyword evidence="4" id="KW-0479">Metal-binding</keyword>
<protein>
    <recommendedName>
        <fullName evidence="9">Heme haloperoxidase family profile domain-containing protein</fullName>
    </recommendedName>
</protein>
<keyword evidence="8" id="KW-0732">Signal</keyword>